<reference evidence="2" key="2">
    <citation type="submission" date="2015-07" db="EMBL/GenBank/DDBJ databases">
        <title>Plasmids, circular viruses and viroids from rat gut.</title>
        <authorList>
            <person name="Jorgensen T.J."/>
            <person name="Hansen M.A."/>
            <person name="Xu Z."/>
            <person name="Tabak M.A."/>
            <person name="Sorensen S.J."/>
            <person name="Hansen L.H."/>
        </authorList>
    </citation>
    <scope>NUCLEOTIDE SEQUENCE</scope>
    <source>
        <plasmid evidence="2">pRGRH0760</plasmid>
    </source>
</reference>
<geneLocation type="plasmid" evidence="2">
    <name>pRGRH0760</name>
</geneLocation>
<reference evidence="2" key="1">
    <citation type="submission" date="2015-06" db="EMBL/GenBank/DDBJ databases">
        <authorList>
            <person name="Joergensen T."/>
        </authorList>
    </citation>
    <scope>NUCLEOTIDE SEQUENCE</scope>
    <source>
        <plasmid evidence="2">pRGRH0760</plasmid>
    </source>
</reference>
<name>A0A0H5Q2V1_9ZZZZ</name>
<sequence length="136" mass="15496">MRNRHNDTIRNPMRYTLGTAAKATGKAKSTILRSVKSGAISATKAHDGSYEIEPSELHRVFPPNGAQQVASNDAQPHEEHGATLRIRLEVLEAERQRERDQMQATIDDLRARLDRSEDRITALLASPSKRMRWWPW</sequence>
<evidence type="ECO:0000256" key="1">
    <source>
        <dbReference type="SAM" id="Coils"/>
    </source>
</evidence>
<evidence type="ECO:0000313" key="2">
    <source>
        <dbReference type="EMBL" id="CRY95739.1"/>
    </source>
</evidence>
<feature type="coiled-coil region" evidence="1">
    <location>
        <begin position="88"/>
        <end position="126"/>
    </location>
</feature>
<proteinExistence type="predicted"/>
<dbReference type="EMBL" id="LN853369">
    <property type="protein sequence ID" value="CRY95739.1"/>
    <property type="molecule type" value="Genomic_DNA"/>
</dbReference>
<organism evidence="2">
    <name type="scientific">uncultured prokaryote</name>
    <dbReference type="NCBI Taxonomy" id="198431"/>
    <lineage>
        <taxon>unclassified sequences</taxon>
        <taxon>environmental samples</taxon>
    </lineage>
</organism>
<dbReference type="AlphaFoldDB" id="A0A0H5Q2V1"/>
<keyword evidence="2" id="KW-0614">Plasmid</keyword>
<keyword evidence="1" id="KW-0175">Coiled coil</keyword>
<protein>
    <submittedName>
        <fullName evidence="2">Uncharacterized protein</fullName>
    </submittedName>
</protein>
<accession>A0A0H5Q2V1</accession>